<keyword evidence="1" id="KW-0472">Membrane</keyword>
<evidence type="ECO:0000256" key="1">
    <source>
        <dbReference type="SAM" id="Phobius"/>
    </source>
</evidence>
<evidence type="ECO:0000313" key="3">
    <source>
        <dbReference type="Proteomes" id="UP000292003"/>
    </source>
</evidence>
<feature type="transmembrane region" description="Helical" evidence="1">
    <location>
        <begin position="71"/>
        <end position="91"/>
    </location>
</feature>
<dbReference type="EMBL" id="SFCC01000007">
    <property type="protein sequence ID" value="RZQ63172.1"/>
    <property type="molecule type" value="Genomic_DNA"/>
</dbReference>
<feature type="transmembrane region" description="Helical" evidence="1">
    <location>
        <begin position="12"/>
        <end position="31"/>
    </location>
</feature>
<sequence length="191" mass="19225">MHDTPPANRARMLAAALAAVAAGLLIFGTFLSHTDFRASVGSENEMRSVTSWTTTSVPADTEPLGSQAAQFGLPLTVVGALLLVGALAGALAASPLAGRGVLAVARTTIVAGAAAAGAAVWMLAQAVSSQVSFYEALEQVADADFEAAAGPGLWVPVGAVAVAAVAAVLTFLPDRTRRPRPEVSIVALPPE</sequence>
<keyword evidence="1" id="KW-0812">Transmembrane</keyword>
<gene>
    <name evidence="2" type="ORF">EWH70_15965</name>
</gene>
<feature type="transmembrane region" description="Helical" evidence="1">
    <location>
        <begin position="103"/>
        <end position="124"/>
    </location>
</feature>
<proteinExistence type="predicted"/>
<keyword evidence="1" id="KW-1133">Transmembrane helix</keyword>
<evidence type="ECO:0000313" key="2">
    <source>
        <dbReference type="EMBL" id="RZQ63172.1"/>
    </source>
</evidence>
<reference evidence="2 3" key="1">
    <citation type="submission" date="2019-02" db="EMBL/GenBank/DDBJ databases">
        <title>Draft genome sequence of Amycolatopsis sp. 8-3EHSu isolated from roots of Suaeda maritima.</title>
        <authorList>
            <person name="Duangmal K."/>
            <person name="Chantavorakit T."/>
        </authorList>
    </citation>
    <scope>NUCLEOTIDE SEQUENCE [LARGE SCALE GENOMIC DNA]</scope>
    <source>
        <strain evidence="2 3">8-3EHSu</strain>
    </source>
</reference>
<dbReference type="RefSeq" id="WP_130476176.1">
    <property type="nucleotide sequence ID" value="NZ_SFCC01000007.1"/>
</dbReference>
<dbReference type="Proteomes" id="UP000292003">
    <property type="component" value="Unassembled WGS sequence"/>
</dbReference>
<dbReference type="AlphaFoldDB" id="A0A4Q7J8J7"/>
<name>A0A4Q7J8J7_9PSEU</name>
<comment type="caution">
    <text evidence="2">The sequence shown here is derived from an EMBL/GenBank/DDBJ whole genome shotgun (WGS) entry which is preliminary data.</text>
</comment>
<accession>A0A4Q7J8J7</accession>
<organism evidence="2 3">
    <name type="scientific">Amycolatopsis suaedae</name>
    <dbReference type="NCBI Taxonomy" id="2510978"/>
    <lineage>
        <taxon>Bacteria</taxon>
        <taxon>Bacillati</taxon>
        <taxon>Actinomycetota</taxon>
        <taxon>Actinomycetes</taxon>
        <taxon>Pseudonocardiales</taxon>
        <taxon>Pseudonocardiaceae</taxon>
        <taxon>Amycolatopsis</taxon>
    </lineage>
</organism>
<protein>
    <submittedName>
        <fullName evidence="2">Uncharacterized protein</fullName>
    </submittedName>
</protein>
<keyword evidence="3" id="KW-1185">Reference proteome</keyword>
<feature type="transmembrane region" description="Helical" evidence="1">
    <location>
        <begin position="153"/>
        <end position="172"/>
    </location>
</feature>